<protein>
    <submittedName>
        <fullName evidence="2">Uncharacterized protein</fullName>
    </submittedName>
</protein>
<proteinExistence type="predicted"/>
<evidence type="ECO:0000313" key="2">
    <source>
        <dbReference type="EMBL" id="EJK47839.1"/>
    </source>
</evidence>
<feature type="region of interest" description="Disordered" evidence="1">
    <location>
        <begin position="85"/>
        <end position="109"/>
    </location>
</feature>
<evidence type="ECO:0000313" key="3">
    <source>
        <dbReference type="Proteomes" id="UP000266841"/>
    </source>
</evidence>
<gene>
    <name evidence="2" type="ORF">THAOC_33418</name>
</gene>
<organism evidence="2 3">
    <name type="scientific">Thalassiosira oceanica</name>
    <name type="common">Marine diatom</name>
    <dbReference type="NCBI Taxonomy" id="159749"/>
    <lineage>
        <taxon>Eukaryota</taxon>
        <taxon>Sar</taxon>
        <taxon>Stramenopiles</taxon>
        <taxon>Ochrophyta</taxon>
        <taxon>Bacillariophyta</taxon>
        <taxon>Coscinodiscophyceae</taxon>
        <taxon>Thalassiosirophycidae</taxon>
        <taxon>Thalassiosirales</taxon>
        <taxon>Thalassiosiraceae</taxon>
        <taxon>Thalassiosira</taxon>
    </lineage>
</organism>
<evidence type="ECO:0000256" key="1">
    <source>
        <dbReference type="SAM" id="MobiDB-lite"/>
    </source>
</evidence>
<name>K0R736_THAOC</name>
<dbReference type="EMBL" id="AGNL01046579">
    <property type="protein sequence ID" value="EJK47839.1"/>
    <property type="molecule type" value="Genomic_DNA"/>
</dbReference>
<keyword evidence="3" id="KW-1185">Reference proteome</keyword>
<accession>K0R736</accession>
<dbReference type="Proteomes" id="UP000266841">
    <property type="component" value="Unassembled WGS sequence"/>
</dbReference>
<sequence>MEWLGLVRTGGGGGEINSVKSSRKDISDELLSKSKSHTSVLYNFEVPFKMHVNLGPPRLAFRTEVGLCPWAEDDLIGFVDIKVSKSKRKRSGSTDNGSSGCVLEEKGRS</sequence>
<reference evidence="2 3" key="1">
    <citation type="journal article" date="2012" name="Genome Biol.">
        <title>Genome and low-iron response of an oceanic diatom adapted to chronic iron limitation.</title>
        <authorList>
            <person name="Lommer M."/>
            <person name="Specht M."/>
            <person name="Roy A.S."/>
            <person name="Kraemer L."/>
            <person name="Andreson R."/>
            <person name="Gutowska M.A."/>
            <person name="Wolf J."/>
            <person name="Bergner S.V."/>
            <person name="Schilhabel M.B."/>
            <person name="Klostermeier U.C."/>
            <person name="Beiko R.G."/>
            <person name="Rosenstiel P."/>
            <person name="Hippler M."/>
            <person name="Laroche J."/>
        </authorList>
    </citation>
    <scope>NUCLEOTIDE SEQUENCE [LARGE SCALE GENOMIC DNA]</scope>
    <source>
        <strain evidence="2 3">CCMP1005</strain>
    </source>
</reference>
<comment type="caution">
    <text evidence="2">The sequence shown here is derived from an EMBL/GenBank/DDBJ whole genome shotgun (WGS) entry which is preliminary data.</text>
</comment>
<dbReference type="AlphaFoldDB" id="K0R736"/>